<gene>
    <name evidence="2" type="ORF">ACFFTL_44215</name>
</gene>
<evidence type="ECO:0000313" key="3">
    <source>
        <dbReference type="Proteomes" id="UP001589710"/>
    </source>
</evidence>
<dbReference type="Proteomes" id="UP001589710">
    <property type="component" value="Unassembled WGS sequence"/>
</dbReference>
<keyword evidence="1" id="KW-0732">Signal</keyword>
<evidence type="ECO:0000256" key="1">
    <source>
        <dbReference type="SAM" id="SignalP"/>
    </source>
</evidence>
<reference evidence="2 3" key="1">
    <citation type="submission" date="2024-09" db="EMBL/GenBank/DDBJ databases">
        <authorList>
            <person name="Sun Q."/>
            <person name="Mori K."/>
        </authorList>
    </citation>
    <scope>NUCLEOTIDE SEQUENCE [LARGE SCALE GENOMIC DNA]</scope>
    <source>
        <strain evidence="2 3">JCM 3331</strain>
    </source>
</reference>
<dbReference type="EMBL" id="JBHMCG010000207">
    <property type="protein sequence ID" value="MFB9579073.1"/>
    <property type="molecule type" value="Genomic_DNA"/>
</dbReference>
<name>A0ABV5RMH5_9ACTN</name>
<keyword evidence="3" id="KW-1185">Reference proteome</keyword>
<accession>A0ABV5RMH5</accession>
<protein>
    <submittedName>
        <fullName evidence="2">Peptidase C14</fullName>
    </submittedName>
</protein>
<dbReference type="InterPro" id="IPR006311">
    <property type="entry name" value="TAT_signal"/>
</dbReference>
<feature type="chain" id="PRO_5046555169" evidence="1">
    <location>
        <begin position="35"/>
        <end position="99"/>
    </location>
</feature>
<sequence>MSVNASSRRNLLRASGLAGLVVAGSAVATGAAQAAPSPASIVSTVDTVAELRALNTTPFEDGAQVLVAGYHTPGDGGAMAVRWDKKSDTAHNGGTVIAP</sequence>
<organism evidence="2 3">
    <name type="scientific">Streptomyces yanii</name>
    <dbReference type="NCBI Taxonomy" id="78510"/>
    <lineage>
        <taxon>Bacteria</taxon>
        <taxon>Bacillati</taxon>
        <taxon>Actinomycetota</taxon>
        <taxon>Actinomycetes</taxon>
        <taxon>Kitasatosporales</taxon>
        <taxon>Streptomycetaceae</taxon>
        <taxon>Streptomyces</taxon>
    </lineage>
</organism>
<feature type="signal peptide" evidence="1">
    <location>
        <begin position="1"/>
        <end position="34"/>
    </location>
</feature>
<comment type="caution">
    <text evidence="2">The sequence shown here is derived from an EMBL/GenBank/DDBJ whole genome shotgun (WGS) entry which is preliminary data.</text>
</comment>
<proteinExistence type="predicted"/>
<feature type="non-terminal residue" evidence="2">
    <location>
        <position position="99"/>
    </location>
</feature>
<evidence type="ECO:0000313" key="2">
    <source>
        <dbReference type="EMBL" id="MFB9579073.1"/>
    </source>
</evidence>
<dbReference type="PROSITE" id="PS51318">
    <property type="entry name" value="TAT"/>
    <property type="match status" value="1"/>
</dbReference>